<dbReference type="InterPro" id="IPR017208">
    <property type="entry name" value="UCP037442_abhydr"/>
</dbReference>
<dbReference type="InterPro" id="IPR029058">
    <property type="entry name" value="AB_hydrolase_fold"/>
</dbReference>
<dbReference type="InterPro" id="IPR050228">
    <property type="entry name" value="Carboxylesterase_BioH"/>
</dbReference>
<dbReference type="RefSeq" id="WP_263251850.1">
    <property type="nucleotide sequence ID" value="NZ_BAABLT010000052.1"/>
</dbReference>
<dbReference type="PANTHER" id="PTHR43194">
    <property type="entry name" value="HYDROLASE ALPHA/BETA FOLD FAMILY"/>
    <property type="match status" value="1"/>
</dbReference>
<proteinExistence type="predicted"/>
<keyword evidence="2" id="KW-0378">Hydrolase</keyword>
<evidence type="ECO:0000313" key="2">
    <source>
        <dbReference type="EMBL" id="MFD0919816.1"/>
    </source>
</evidence>
<dbReference type="Gene3D" id="3.40.50.1820">
    <property type="entry name" value="alpha/beta hydrolase"/>
    <property type="match status" value="1"/>
</dbReference>
<feature type="domain" description="Serine aminopeptidase S33" evidence="1">
    <location>
        <begin position="33"/>
        <end position="145"/>
    </location>
</feature>
<protein>
    <submittedName>
        <fullName evidence="2">Alpha/beta fold hydrolase</fullName>
    </submittedName>
</protein>
<dbReference type="InterPro" id="IPR022742">
    <property type="entry name" value="Hydrolase_4"/>
</dbReference>
<dbReference type="Proteomes" id="UP001597018">
    <property type="component" value="Unassembled WGS sequence"/>
</dbReference>
<name>A0ABW3FMQ6_9PSEU</name>
<dbReference type="PIRSF" id="PIRSF037442">
    <property type="entry name" value="UCP037442_abhydr"/>
    <property type="match status" value="1"/>
</dbReference>
<accession>A0ABW3FMQ6</accession>
<sequence>MDDTPPDTVLARVPAGAHELTVRAVLQDDPTSPVILLLPAMGVPARYYRRFVGNLHAHGLSVVTFDLRGQGESAPLPARGVRFAYQDLIDDVDAVIDVIASALPGAPRFLLGHSLGGQLGMLHTASRPGRVRGVVLVASGSAWYAAFPGIYRLRTLFGPQLVAGLARVLGYWPGHRLGFGGRQPVGLVRDWARQSRTGRYVLAGSSTNYEAALRSVDVPLLTVTVSGDRLAPQSSVDHLAGKAIRARRVHKHYSRTLAGADQLGHFSWVRNGAELSRWIREWVTEVHDLSLQS</sequence>
<dbReference type="EMBL" id="JBHTIW010000004">
    <property type="protein sequence ID" value="MFD0919816.1"/>
    <property type="molecule type" value="Genomic_DNA"/>
</dbReference>
<reference evidence="3" key="1">
    <citation type="journal article" date="2019" name="Int. J. Syst. Evol. Microbiol.">
        <title>The Global Catalogue of Microorganisms (GCM) 10K type strain sequencing project: providing services to taxonomists for standard genome sequencing and annotation.</title>
        <authorList>
            <consortium name="The Broad Institute Genomics Platform"/>
            <consortium name="The Broad Institute Genome Sequencing Center for Infectious Disease"/>
            <person name="Wu L."/>
            <person name="Ma J."/>
        </authorList>
    </citation>
    <scope>NUCLEOTIDE SEQUENCE [LARGE SCALE GENOMIC DNA]</scope>
    <source>
        <strain evidence="3">CCUG 56401</strain>
    </source>
</reference>
<dbReference type="SUPFAM" id="SSF53474">
    <property type="entry name" value="alpha/beta-Hydrolases"/>
    <property type="match status" value="1"/>
</dbReference>
<evidence type="ECO:0000259" key="1">
    <source>
        <dbReference type="Pfam" id="PF12146"/>
    </source>
</evidence>
<dbReference type="PANTHER" id="PTHR43194:SF2">
    <property type="entry name" value="PEROXISOMAL MEMBRANE PROTEIN LPX1"/>
    <property type="match status" value="1"/>
</dbReference>
<gene>
    <name evidence="2" type="ORF">ACFQ16_08675</name>
</gene>
<organism evidence="2 3">
    <name type="scientific">Saccharopolyspora rosea</name>
    <dbReference type="NCBI Taxonomy" id="524884"/>
    <lineage>
        <taxon>Bacteria</taxon>
        <taxon>Bacillati</taxon>
        <taxon>Actinomycetota</taxon>
        <taxon>Actinomycetes</taxon>
        <taxon>Pseudonocardiales</taxon>
        <taxon>Pseudonocardiaceae</taxon>
        <taxon>Saccharopolyspora</taxon>
    </lineage>
</organism>
<keyword evidence="3" id="KW-1185">Reference proteome</keyword>
<dbReference type="GO" id="GO:0016787">
    <property type="term" value="F:hydrolase activity"/>
    <property type="evidence" value="ECO:0007669"/>
    <property type="project" value="UniProtKB-KW"/>
</dbReference>
<dbReference type="Pfam" id="PF12146">
    <property type="entry name" value="Hydrolase_4"/>
    <property type="match status" value="1"/>
</dbReference>
<comment type="caution">
    <text evidence="2">The sequence shown here is derived from an EMBL/GenBank/DDBJ whole genome shotgun (WGS) entry which is preliminary data.</text>
</comment>
<evidence type="ECO:0000313" key="3">
    <source>
        <dbReference type="Proteomes" id="UP001597018"/>
    </source>
</evidence>